<feature type="domain" description="Aminoglycoside phosphotransferase" evidence="2">
    <location>
        <begin position="170"/>
        <end position="253"/>
    </location>
</feature>
<dbReference type="Gene3D" id="3.90.1200.10">
    <property type="match status" value="1"/>
</dbReference>
<name>A0A839E3H8_9MICO</name>
<dbReference type="InterPro" id="IPR011009">
    <property type="entry name" value="Kinase-like_dom_sf"/>
</dbReference>
<keyword evidence="3" id="KW-0418">Kinase</keyword>
<dbReference type="InterPro" id="IPR002575">
    <property type="entry name" value="Aminoglycoside_PTrfase"/>
</dbReference>
<reference evidence="3 4" key="1">
    <citation type="submission" date="2020-07" db="EMBL/GenBank/DDBJ databases">
        <title>Sequencing the genomes of 1000 actinobacteria strains.</title>
        <authorList>
            <person name="Klenk H.-P."/>
        </authorList>
    </citation>
    <scope>NUCLEOTIDE SEQUENCE [LARGE SCALE GENOMIC DNA]</scope>
    <source>
        <strain evidence="3 4">DSM 19663</strain>
    </source>
</reference>
<dbReference type="RefSeq" id="WP_220476077.1">
    <property type="nucleotide sequence ID" value="NZ_BAAAOV010000017.1"/>
</dbReference>
<comment type="caution">
    <text evidence="3">The sequence shown here is derived from an EMBL/GenBank/DDBJ whole genome shotgun (WGS) entry which is preliminary data.</text>
</comment>
<dbReference type="Gene3D" id="3.30.200.20">
    <property type="entry name" value="Phosphorylase Kinase, domain 1"/>
    <property type="match status" value="1"/>
</dbReference>
<sequence length="288" mass="30992">MTAPDLDRQLAPDVRESPESLLALAARLRPGATPRPLWRNDLGGWTVRLRASDGAAVARSADDAVLKRVPAATLAAHPLEPTPHAESDRLRWLAGRHPAPEALDAGDDDGGQWLLTRTITAETAVSRRWCGEPETAVRALGEGLRTLHDSLDVAACPWRYEGASPAPVPAELREPFAVDRVVVHGDACAPNTLLDACGRWVAHVDPGALGIGDRSLDLAVGAQSLSWNYGPGWEAENFAAYGVRPDDGRLRAWRDWWNAESRTLGANPAANRRATPSRVPSGALEWSS</sequence>
<dbReference type="Pfam" id="PF01636">
    <property type="entry name" value="APH"/>
    <property type="match status" value="2"/>
</dbReference>
<dbReference type="EC" id="2.7.1.95" evidence="3"/>
<proteinExistence type="predicted"/>
<dbReference type="GO" id="GO:0008910">
    <property type="term" value="F:kanamycin kinase activity"/>
    <property type="evidence" value="ECO:0007669"/>
    <property type="project" value="UniProtKB-EC"/>
</dbReference>
<evidence type="ECO:0000313" key="3">
    <source>
        <dbReference type="EMBL" id="MBA8846921.1"/>
    </source>
</evidence>
<accession>A0A839E3H8</accession>
<keyword evidence="3" id="KW-0808">Transferase</keyword>
<protein>
    <submittedName>
        <fullName evidence="3">Kanamycin kinase</fullName>
        <ecNumber evidence="3">2.7.1.95</ecNumber>
    </submittedName>
</protein>
<dbReference type="SUPFAM" id="SSF56112">
    <property type="entry name" value="Protein kinase-like (PK-like)"/>
    <property type="match status" value="1"/>
</dbReference>
<organism evidence="3 4">
    <name type="scientific">Microcella alkalica</name>
    <dbReference type="NCBI Taxonomy" id="355930"/>
    <lineage>
        <taxon>Bacteria</taxon>
        <taxon>Bacillati</taxon>
        <taxon>Actinomycetota</taxon>
        <taxon>Actinomycetes</taxon>
        <taxon>Micrococcales</taxon>
        <taxon>Microbacteriaceae</taxon>
        <taxon>Microcella</taxon>
    </lineage>
</organism>
<dbReference type="Proteomes" id="UP000585905">
    <property type="component" value="Unassembled WGS sequence"/>
</dbReference>
<evidence type="ECO:0000259" key="2">
    <source>
        <dbReference type="Pfam" id="PF01636"/>
    </source>
</evidence>
<evidence type="ECO:0000313" key="4">
    <source>
        <dbReference type="Proteomes" id="UP000585905"/>
    </source>
</evidence>
<gene>
    <name evidence="3" type="ORF">FHX53_000485</name>
</gene>
<evidence type="ECO:0000256" key="1">
    <source>
        <dbReference type="SAM" id="MobiDB-lite"/>
    </source>
</evidence>
<feature type="region of interest" description="Disordered" evidence="1">
    <location>
        <begin position="267"/>
        <end position="288"/>
    </location>
</feature>
<keyword evidence="4" id="KW-1185">Reference proteome</keyword>
<feature type="domain" description="Aminoglycoside phosphotransferase" evidence="2">
    <location>
        <begin position="62"/>
        <end position="163"/>
    </location>
</feature>
<dbReference type="EMBL" id="JACGWX010000001">
    <property type="protein sequence ID" value="MBA8846921.1"/>
    <property type="molecule type" value="Genomic_DNA"/>
</dbReference>
<dbReference type="AlphaFoldDB" id="A0A839E3H8"/>